<dbReference type="AlphaFoldDB" id="A0A7G2FD08"/>
<accession>A0A7G2FD08</accession>
<name>A0A7G2FD08_ARATH</name>
<dbReference type="EMBL" id="LR881470">
    <property type="protein sequence ID" value="CAD5332399.1"/>
    <property type="molecule type" value="Genomic_DNA"/>
</dbReference>
<proteinExistence type="predicted"/>
<reference evidence="1 2" key="1">
    <citation type="submission" date="2020-09" db="EMBL/GenBank/DDBJ databases">
        <authorList>
            <person name="Ashkenazy H."/>
        </authorList>
    </citation>
    <scope>NUCLEOTIDE SEQUENCE [LARGE SCALE GENOMIC DNA]</scope>
    <source>
        <strain evidence="2">cv. Cdm-0</strain>
    </source>
</reference>
<sequence>MLIKKYDMKDFKSVKPKEHIKLLKTQKLPLTTLELPSSFLSSQSFSQEPIS</sequence>
<evidence type="ECO:0000313" key="2">
    <source>
        <dbReference type="Proteomes" id="UP000516314"/>
    </source>
</evidence>
<evidence type="ECO:0000313" key="1">
    <source>
        <dbReference type="EMBL" id="CAD5332399.1"/>
    </source>
</evidence>
<protein>
    <submittedName>
        <fullName evidence="1">(thale cress) hypothetical protein</fullName>
    </submittedName>
</protein>
<gene>
    <name evidence="1" type="ORF">AT9943_LOCUS19811</name>
</gene>
<organism evidence="1 2">
    <name type="scientific">Arabidopsis thaliana</name>
    <name type="common">Mouse-ear cress</name>
    <dbReference type="NCBI Taxonomy" id="3702"/>
    <lineage>
        <taxon>Eukaryota</taxon>
        <taxon>Viridiplantae</taxon>
        <taxon>Streptophyta</taxon>
        <taxon>Embryophyta</taxon>
        <taxon>Tracheophyta</taxon>
        <taxon>Spermatophyta</taxon>
        <taxon>Magnoliopsida</taxon>
        <taxon>eudicotyledons</taxon>
        <taxon>Gunneridae</taxon>
        <taxon>Pentapetalae</taxon>
        <taxon>rosids</taxon>
        <taxon>malvids</taxon>
        <taxon>Brassicales</taxon>
        <taxon>Brassicaceae</taxon>
        <taxon>Camelineae</taxon>
        <taxon>Arabidopsis</taxon>
    </lineage>
</organism>
<dbReference type="Proteomes" id="UP000516314">
    <property type="component" value="Chromosome 5"/>
</dbReference>